<name>A0A0C3NJP3_PISTI</name>
<protein>
    <submittedName>
        <fullName evidence="2">Uncharacterized protein</fullName>
    </submittedName>
</protein>
<organism evidence="2 3">
    <name type="scientific">Pisolithus tinctorius Marx 270</name>
    <dbReference type="NCBI Taxonomy" id="870435"/>
    <lineage>
        <taxon>Eukaryota</taxon>
        <taxon>Fungi</taxon>
        <taxon>Dikarya</taxon>
        <taxon>Basidiomycota</taxon>
        <taxon>Agaricomycotina</taxon>
        <taxon>Agaricomycetes</taxon>
        <taxon>Agaricomycetidae</taxon>
        <taxon>Boletales</taxon>
        <taxon>Sclerodermatineae</taxon>
        <taxon>Pisolithaceae</taxon>
        <taxon>Pisolithus</taxon>
    </lineage>
</organism>
<dbReference type="EMBL" id="KN832064">
    <property type="protein sequence ID" value="KIN95603.1"/>
    <property type="molecule type" value="Genomic_DNA"/>
</dbReference>
<gene>
    <name evidence="2" type="ORF">M404DRAFT_34047</name>
</gene>
<accession>A0A0C3NJP3</accession>
<dbReference type="AlphaFoldDB" id="A0A0C3NJP3"/>
<dbReference type="InParanoid" id="A0A0C3NJP3"/>
<proteinExistence type="predicted"/>
<evidence type="ECO:0000313" key="3">
    <source>
        <dbReference type="Proteomes" id="UP000054217"/>
    </source>
</evidence>
<dbReference type="HOGENOM" id="CLU_1960464_0_0_1"/>
<feature type="region of interest" description="Disordered" evidence="1">
    <location>
        <begin position="120"/>
        <end position="139"/>
    </location>
</feature>
<dbReference type="Proteomes" id="UP000054217">
    <property type="component" value="Unassembled WGS sequence"/>
</dbReference>
<sequence length="139" mass="15868">MSKTQEAIELSIQSPYRVWVFVMGGPSGPCLLTVRVEALRTVAINNERPFFGAALKVKRESVVVEGRVYHVFFDENQRTQDPGEACYVFMCMQTPQQAIDIHIEEDIHDIIEVYTELERHHPQEQSTPSEEANAAMMEV</sequence>
<keyword evidence="3" id="KW-1185">Reference proteome</keyword>
<evidence type="ECO:0000313" key="2">
    <source>
        <dbReference type="EMBL" id="KIN95603.1"/>
    </source>
</evidence>
<evidence type="ECO:0000256" key="1">
    <source>
        <dbReference type="SAM" id="MobiDB-lite"/>
    </source>
</evidence>
<reference evidence="3" key="2">
    <citation type="submission" date="2015-01" db="EMBL/GenBank/DDBJ databases">
        <title>Evolutionary Origins and Diversification of the Mycorrhizal Mutualists.</title>
        <authorList>
            <consortium name="DOE Joint Genome Institute"/>
            <consortium name="Mycorrhizal Genomics Consortium"/>
            <person name="Kohler A."/>
            <person name="Kuo A."/>
            <person name="Nagy L.G."/>
            <person name="Floudas D."/>
            <person name="Copeland A."/>
            <person name="Barry K.W."/>
            <person name="Cichocki N."/>
            <person name="Veneault-Fourrey C."/>
            <person name="LaButti K."/>
            <person name="Lindquist E.A."/>
            <person name="Lipzen A."/>
            <person name="Lundell T."/>
            <person name="Morin E."/>
            <person name="Murat C."/>
            <person name="Riley R."/>
            <person name="Ohm R."/>
            <person name="Sun H."/>
            <person name="Tunlid A."/>
            <person name="Henrissat B."/>
            <person name="Grigoriev I.V."/>
            <person name="Hibbett D.S."/>
            <person name="Martin F."/>
        </authorList>
    </citation>
    <scope>NUCLEOTIDE SEQUENCE [LARGE SCALE GENOMIC DNA]</scope>
    <source>
        <strain evidence="3">Marx 270</strain>
    </source>
</reference>
<reference evidence="2 3" key="1">
    <citation type="submission" date="2014-04" db="EMBL/GenBank/DDBJ databases">
        <authorList>
            <consortium name="DOE Joint Genome Institute"/>
            <person name="Kuo A."/>
            <person name="Kohler A."/>
            <person name="Costa M.D."/>
            <person name="Nagy L.G."/>
            <person name="Floudas D."/>
            <person name="Copeland A."/>
            <person name="Barry K.W."/>
            <person name="Cichocki N."/>
            <person name="Veneault-Fourrey C."/>
            <person name="LaButti K."/>
            <person name="Lindquist E.A."/>
            <person name="Lipzen A."/>
            <person name="Lundell T."/>
            <person name="Morin E."/>
            <person name="Murat C."/>
            <person name="Sun H."/>
            <person name="Tunlid A."/>
            <person name="Henrissat B."/>
            <person name="Grigoriev I.V."/>
            <person name="Hibbett D.S."/>
            <person name="Martin F."/>
            <person name="Nordberg H.P."/>
            <person name="Cantor M.N."/>
            <person name="Hua S.X."/>
        </authorList>
    </citation>
    <scope>NUCLEOTIDE SEQUENCE [LARGE SCALE GENOMIC DNA]</scope>
    <source>
        <strain evidence="2 3">Marx 270</strain>
    </source>
</reference>